<sequence>MSSNQYLIAGFVPSDLLTEGVCAGRHSSFMCAANVPCDINQRMESLKPGNGLFTAEQLYFADDPEIPAGPKGRPLPPSPQALITRCLVLTLTVCDYTLPDAHICMDNTICDLTLSYFGHAPSTIFFFLSFYLTILRVHN</sequence>
<organism evidence="2 3">
    <name type="scientific">Caerostris extrusa</name>
    <name type="common">Bark spider</name>
    <name type="synonym">Caerostris bankana</name>
    <dbReference type="NCBI Taxonomy" id="172846"/>
    <lineage>
        <taxon>Eukaryota</taxon>
        <taxon>Metazoa</taxon>
        <taxon>Ecdysozoa</taxon>
        <taxon>Arthropoda</taxon>
        <taxon>Chelicerata</taxon>
        <taxon>Arachnida</taxon>
        <taxon>Araneae</taxon>
        <taxon>Araneomorphae</taxon>
        <taxon>Entelegynae</taxon>
        <taxon>Araneoidea</taxon>
        <taxon>Araneidae</taxon>
        <taxon>Caerostris</taxon>
    </lineage>
</organism>
<evidence type="ECO:0000313" key="2">
    <source>
        <dbReference type="EMBL" id="GIX79328.1"/>
    </source>
</evidence>
<reference evidence="2 3" key="1">
    <citation type="submission" date="2021-06" db="EMBL/GenBank/DDBJ databases">
        <title>Caerostris extrusa draft genome.</title>
        <authorList>
            <person name="Kono N."/>
            <person name="Arakawa K."/>
        </authorList>
    </citation>
    <scope>NUCLEOTIDE SEQUENCE [LARGE SCALE GENOMIC DNA]</scope>
</reference>
<name>A0AAV4N4H2_CAEEX</name>
<feature type="transmembrane region" description="Helical" evidence="1">
    <location>
        <begin position="114"/>
        <end position="134"/>
    </location>
</feature>
<keyword evidence="1" id="KW-0472">Membrane</keyword>
<keyword evidence="3" id="KW-1185">Reference proteome</keyword>
<dbReference type="EMBL" id="BPLR01020480">
    <property type="protein sequence ID" value="GIX79328.1"/>
    <property type="molecule type" value="Genomic_DNA"/>
</dbReference>
<proteinExistence type="predicted"/>
<accession>A0AAV4N4H2</accession>
<gene>
    <name evidence="2" type="ORF">CEXT_509981</name>
</gene>
<dbReference type="AlphaFoldDB" id="A0AAV4N4H2"/>
<protein>
    <submittedName>
        <fullName evidence="2">Uncharacterized protein</fullName>
    </submittedName>
</protein>
<keyword evidence="1" id="KW-0812">Transmembrane</keyword>
<dbReference type="Proteomes" id="UP001054945">
    <property type="component" value="Unassembled WGS sequence"/>
</dbReference>
<evidence type="ECO:0000256" key="1">
    <source>
        <dbReference type="SAM" id="Phobius"/>
    </source>
</evidence>
<keyword evidence="1" id="KW-1133">Transmembrane helix</keyword>
<evidence type="ECO:0000313" key="3">
    <source>
        <dbReference type="Proteomes" id="UP001054945"/>
    </source>
</evidence>
<comment type="caution">
    <text evidence="2">The sequence shown here is derived from an EMBL/GenBank/DDBJ whole genome shotgun (WGS) entry which is preliminary data.</text>
</comment>